<dbReference type="Pfam" id="PF06081">
    <property type="entry name" value="ArAE_1"/>
    <property type="match status" value="1"/>
</dbReference>
<keyword evidence="2" id="KW-1003">Cell membrane</keyword>
<organism evidence="8 10">
    <name type="scientific">Vagococcus xieshaowenii</name>
    <dbReference type="NCBI Taxonomy" id="2562451"/>
    <lineage>
        <taxon>Bacteria</taxon>
        <taxon>Bacillati</taxon>
        <taxon>Bacillota</taxon>
        <taxon>Bacilli</taxon>
        <taxon>Lactobacillales</taxon>
        <taxon>Enterococcaceae</taxon>
        <taxon>Vagococcus</taxon>
    </lineage>
</organism>
<evidence type="ECO:0000313" key="9">
    <source>
        <dbReference type="EMBL" id="TFZ40946.1"/>
    </source>
</evidence>
<dbReference type="Gene3D" id="1.20.120.940">
    <property type="entry name" value="Putative aromatic acid exporter, C-terminal domain"/>
    <property type="match status" value="1"/>
</dbReference>
<gene>
    <name evidence="9" type="ORF">E4031_06060</name>
    <name evidence="8" type="ORF">E4Z98_07035</name>
</gene>
<evidence type="ECO:0000313" key="10">
    <source>
        <dbReference type="Proteomes" id="UP000296883"/>
    </source>
</evidence>
<dbReference type="InterPro" id="IPR021062">
    <property type="entry name" value="ArAE_1_C"/>
</dbReference>
<evidence type="ECO:0000256" key="3">
    <source>
        <dbReference type="ARBA" id="ARBA00022692"/>
    </source>
</evidence>
<dbReference type="EMBL" id="SRHU01000023">
    <property type="protein sequence ID" value="TFZ40946.1"/>
    <property type="molecule type" value="Genomic_DNA"/>
</dbReference>
<accession>A0A4Z0D7T6</accession>
<dbReference type="OrthoDB" id="357521at2"/>
<dbReference type="PANTHER" id="PTHR40064:SF1">
    <property type="entry name" value="MEMBRANE PROTEIN"/>
    <property type="match status" value="1"/>
</dbReference>
<evidence type="ECO:0000256" key="5">
    <source>
        <dbReference type="ARBA" id="ARBA00023136"/>
    </source>
</evidence>
<keyword evidence="4 6" id="KW-1133">Transmembrane helix</keyword>
<comment type="subcellular location">
    <subcellularLocation>
        <location evidence="1">Cell membrane</location>
        <topology evidence="1">Multi-pass membrane protein</topology>
    </subcellularLocation>
</comment>
<keyword evidence="3 6" id="KW-0812">Transmembrane</keyword>
<dbReference type="Proteomes" id="UP000297725">
    <property type="component" value="Unassembled WGS sequence"/>
</dbReference>
<accession>A0A7Z1YAC7</accession>
<feature type="transmembrane region" description="Helical" evidence="6">
    <location>
        <begin position="121"/>
        <end position="141"/>
    </location>
</feature>
<dbReference type="GO" id="GO:0005886">
    <property type="term" value="C:plasma membrane"/>
    <property type="evidence" value="ECO:0007669"/>
    <property type="project" value="UniProtKB-SubCell"/>
</dbReference>
<evidence type="ECO:0000313" key="11">
    <source>
        <dbReference type="Proteomes" id="UP000297725"/>
    </source>
</evidence>
<dbReference type="InterPro" id="IPR038323">
    <property type="entry name" value="ArAE_1_C_sf"/>
</dbReference>
<dbReference type="Pfam" id="PF11728">
    <property type="entry name" value="ArAE_1_C"/>
    <property type="match status" value="1"/>
</dbReference>
<protein>
    <submittedName>
        <fullName evidence="8">Aromatic acid exporter family protein</fullName>
    </submittedName>
</protein>
<evidence type="ECO:0000259" key="7">
    <source>
        <dbReference type="Pfam" id="PF11728"/>
    </source>
</evidence>
<evidence type="ECO:0000256" key="4">
    <source>
        <dbReference type="ARBA" id="ARBA00022989"/>
    </source>
</evidence>
<proteinExistence type="predicted"/>
<keyword evidence="5 6" id="KW-0472">Membrane</keyword>
<dbReference type="InterPro" id="IPR052984">
    <property type="entry name" value="UPF0421"/>
</dbReference>
<evidence type="ECO:0000256" key="6">
    <source>
        <dbReference type="SAM" id="Phobius"/>
    </source>
</evidence>
<dbReference type="RefSeq" id="WP_135254551.1">
    <property type="nucleotide sequence ID" value="NZ_CP038865.1"/>
</dbReference>
<reference evidence="8 10" key="2">
    <citation type="journal article" date="2020" name="Int. J. Syst. Evol. Microbiol.">
        <title>Vagococcus xieshaowenii sp. nov., isolated from snow finch (Montifringilla taczanowskii) cloacal content.</title>
        <authorList>
            <person name="Ge Y."/>
            <person name="Yang J."/>
            <person name="Lai X.H."/>
            <person name="Zhang G."/>
            <person name="Jin D."/>
            <person name="Lu S."/>
            <person name="Wang B."/>
            <person name="Huang Y."/>
            <person name="Huang Y."/>
            <person name="Ren Z."/>
            <person name="Zhang X."/>
            <person name="Xu J."/>
        </authorList>
    </citation>
    <scope>NUCLEOTIDE SEQUENCE [LARGE SCALE GENOMIC DNA]</scope>
    <source>
        <strain evidence="10">personal::cf-49</strain>
        <strain evidence="8">Personal::cf-49</strain>
    </source>
</reference>
<dbReference type="AlphaFoldDB" id="A0A4Z0D7T6"/>
<dbReference type="Proteomes" id="UP000296883">
    <property type="component" value="Chromosome"/>
</dbReference>
<sequence length="313" mass="35689">MKIGLRTLKTAISAPIAIFIAQQLHLLNPASAGIIAILSLTSTKRSTLKVGFERLLSLTLALVLAFVVYHLVGYNALGFGLFLLVFITLSNGFKLNEGIAVNSVLISQFIVYQEMTLSNIINAYSLMMLGVGCALLANLYMPDLSSTLRHKQQNIDQSIQAIIRDYAKRLASHQTVTSQDEIIHAKEELASARRWAKTHTENHFFSDQSYFQSYFSMRELQLQSLERMANILREITVEDDKGLEIAYLLEETANEFSEENDGKLLLDKLQQVLYYYRQTNLPSDRQEFEYRANLFQLLLEFEHFLEIKKGFLS</sequence>
<keyword evidence="10" id="KW-1185">Reference proteome</keyword>
<evidence type="ECO:0000313" key="8">
    <source>
        <dbReference type="EMBL" id="QCA29078.1"/>
    </source>
</evidence>
<feature type="domain" description="Putative aromatic acid exporter C-terminal" evidence="7">
    <location>
        <begin position="147"/>
        <end position="309"/>
    </location>
</feature>
<name>A0A4Z0D7T6_9ENTE</name>
<dbReference type="PANTHER" id="PTHR40064">
    <property type="entry name" value="MEMBRANE PROTEIN-RELATED"/>
    <property type="match status" value="1"/>
</dbReference>
<evidence type="ECO:0000256" key="2">
    <source>
        <dbReference type="ARBA" id="ARBA00022475"/>
    </source>
</evidence>
<feature type="transmembrane region" description="Helical" evidence="6">
    <location>
        <begin position="56"/>
        <end position="87"/>
    </location>
</feature>
<dbReference type="InterPro" id="IPR010343">
    <property type="entry name" value="ArAE_1"/>
</dbReference>
<evidence type="ECO:0000256" key="1">
    <source>
        <dbReference type="ARBA" id="ARBA00004651"/>
    </source>
</evidence>
<dbReference type="KEGG" id="vac:E4Z98_07035"/>
<dbReference type="EMBL" id="CP038865">
    <property type="protein sequence ID" value="QCA29078.1"/>
    <property type="molecule type" value="Genomic_DNA"/>
</dbReference>
<reference evidence="9 11" key="1">
    <citation type="submission" date="2019-03" db="EMBL/GenBank/DDBJ databases">
        <title>Vagococcus sp. was isolated fron gut of Carduelis flavirostris.</title>
        <authorList>
            <person name="Ge Y."/>
        </authorList>
    </citation>
    <scope>NUCLEOTIDE SEQUENCE [LARGE SCALE GENOMIC DNA]</scope>
    <source>
        <strain evidence="9 11">CF-210</strain>
    </source>
</reference>